<protein>
    <submittedName>
        <fullName evidence="1">Uncharacterized protein</fullName>
    </submittedName>
</protein>
<gene>
    <name evidence="1" type="ORF">GCM10022423_31510</name>
</gene>
<evidence type="ECO:0000313" key="2">
    <source>
        <dbReference type="Proteomes" id="UP001500748"/>
    </source>
</evidence>
<accession>A0ABP7GUJ0</accession>
<organism evidence="1 2">
    <name type="scientific">Flavobacterium ginsengiterrae</name>
    <dbReference type="NCBI Taxonomy" id="871695"/>
    <lineage>
        <taxon>Bacteria</taxon>
        <taxon>Pseudomonadati</taxon>
        <taxon>Bacteroidota</taxon>
        <taxon>Flavobacteriia</taxon>
        <taxon>Flavobacteriales</taxon>
        <taxon>Flavobacteriaceae</taxon>
        <taxon>Flavobacterium</taxon>
    </lineage>
</organism>
<dbReference type="Proteomes" id="UP001500748">
    <property type="component" value="Unassembled WGS sequence"/>
</dbReference>
<comment type="caution">
    <text evidence="1">The sequence shown here is derived from an EMBL/GenBank/DDBJ whole genome shotgun (WGS) entry which is preliminary data.</text>
</comment>
<proteinExistence type="predicted"/>
<dbReference type="EMBL" id="BAABDU010000005">
    <property type="protein sequence ID" value="GAA3774518.1"/>
    <property type="molecule type" value="Genomic_DNA"/>
</dbReference>
<name>A0ABP7GUJ0_9FLAO</name>
<reference evidence="2" key="1">
    <citation type="journal article" date="2019" name="Int. J. Syst. Evol. Microbiol.">
        <title>The Global Catalogue of Microorganisms (GCM) 10K type strain sequencing project: providing services to taxonomists for standard genome sequencing and annotation.</title>
        <authorList>
            <consortium name="The Broad Institute Genomics Platform"/>
            <consortium name="The Broad Institute Genome Sequencing Center for Infectious Disease"/>
            <person name="Wu L."/>
            <person name="Ma J."/>
        </authorList>
    </citation>
    <scope>NUCLEOTIDE SEQUENCE [LARGE SCALE GENOMIC DNA]</scope>
    <source>
        <strain evidence="2">JCM 17337</strain>
    </source>
</reference>
<keyword evidence="2" id="KW-1185">Reference proteome</keyword>
<dbReference type="RefSeq" id="WP_345145577.1">
    <property type="nucleotide sequence ID" value="NZ_BAABDU010000005.1"/>
</dbReference>
<evidence type="ECO:0000313" key="1">
    <source>
        <dbReference type="EMBL" id="GAA3774518.1"/>
    </source>
</evidence>
<sequence>MHIDPNGYLGIGTKNPKQKLVVSNNEAEGFEVYLDPATSFVGLQSCNRAVNTYSKMQLDASRFSFIYGKVGIGKLNPSTELDVNGTIHSKEVKVHMAGWSDLVFKKEYNLPKIEEVEKHINEKGI</sequence>